<evidence type="ECO:0000313" key="1">
    <source>
        <dbReference type="EMBL" id="ANO49932.1"/>
    </source>
</evidence>
<name>A0A193LBQ1_9GAMM</name>
<evidence type="ECO:0000313" key="2">
    <source>
        <dbReference type="Proteomes" id="UP000092695"/>
    </source>
</evidence>
<dbReference type="KEGG" id="woc:BA177_00705"/>
<dbReference type="Proteomes" id="UP000092695">
    <property type="component" value="Chromosome"/>
</dbReference>
<reference evidence="1 2" key="1">
    <citation type="submission" date="2016-06" db="EMBL/GenBank/DDBJ databases">
        <title>Complete genome sequence of a deep-branching marine Gamma Proteobacterium Woeseia oceani type strain XK5.</title>
        <authorList>
            <person name="Mu D."/>
            <person name="Du Z."/>
        </authorList>
    </citation>
    <scope>NUCLEOTIDE SEQUENCE [LARGE SCALE GENOMIC DNA]</scope>
    <source>
        <strain evidence="1 2">XK5</strain>
    </source>
</reference>
<sequence>MLREFRHEFEKIFKEFRDLARSLIAGFACQTGPVALRRGGLRLHPAAAAVVAGIASGQDR</sequence>
<protein>
    <submittedName>
        <fullName evidence="1">Uncharacterized protein</fullName>
    </submittedName>
</protein>
<accession>A0A193LBQ1</accession>
<gene>
    <name evidence="1" type="ORF">BA177_00705</name>
</gene>
<keyword evidence="2" id="KW-1185">Reference proteome</keyword>
<proteinExistence type="predicted"/>
<dbReference type="AlphaFoldDB" id="A0A193LBQ1"/>
<dbReference type="EMBL" id="CP016268">
    <property type="protein sequence ID" value="ANO49932.1"/>
    <property type="molecule type" value="Genomic_DNA"/>
</dbReference>
<organism evidence="1 2">
    <name type="scientific">Woeseia oceani</name>
    <dbReference type="NCBI Taxonomy" id="1548547"/>
    <lineage>
        <taxon>Bacteria</taxon>
        <taxon>Pseudomonadati</taxon>
        <taxon>Pseudomonadota</taxon>
        <taxon>Gammaproteobacteria</taxon>
        <taxon>Woeseiales</taxon>
        <taxon>Woeseiaceae</taxon>
        <taxon>Woeseia</taxon>
    </lineage>
</organism>